<name>A0A1S1QVQ5_9ACTN</name>
<dbReference type="PANTHER" id="PTHR30137:SF6">
    <property type="entry name" value="LUCIFERASE-LIKE MONOOXYGENASE"/>
    <property type="match status" value="1"/>
</dbReference>
<organism evidence="3 4">
    <name type="scientific">Parafrankia colletiae</name>
    <dbReference type="NCBI Taxonomy" id="573497"/>
    <lineage>
        <taxon>Bacteria</taxon>
        <taxon>Bacillati</taxon>
        <taxon>Actinomycetota</taxon>
        <taxon>Actinomycetes</taxon>
        <taxon>Frankiales</taxon>
        <taxon>Frankiaceae</taxon>
        <taxon>Parafrankia</taxon>
    </lineage>
</organism>
<dbReference type="OrthoDB" id="9780518at2"/>
<dbReference type="InterPro" id="IPR019949">
    <property type="entry name" value="CmoO-like"/>
</dbReference>
<accession>A0A1S1QVQ5</accession>
<dbReference type="CDD" id="cd00347">
    <property type="entry name" value="Flavin_utilizing_monoxygenases"/>
    <property type="match status" value="1"/>
</dbReference>
<dbReference type="InterPro" id="IPR011251">
    <property type="entry name" value="Luciferase-like_dom"/>
</dbReference>
<dbReference type="NCBIfam" id="TIGR03558">
    <property type="entry name" value="oxido_grp_1"/>
    <property type="match status" value="1"/>
</dbReference>
<dbReference type="InterPro" id="IPR036661">
    <property type="entry name" value="Luciferase-like_sf"/>
</dbReference>
<feature type="domain" description="Luciferase-like" evidence="2">
    <location>
        <begin position="6"/>
        <end position="292"/>
    </location>
</feature>
<evidence type="ECO:0000313" key="3">
    <source>
        <dbReference type="EMBL" id="OHV37639.1"/>
    </source>
</evidence>
<dbReference type="Pfam" id="PF00296">
    <property type="entry name" value="Bac_luciferase"/>
    <property type="match status" value="1"/>
</dbReference>
<sequence length="335" mass="34615">MSGTSPSTTLSNTLDLARRTEALGYHRYWLAEHHNTPSIASSSPAVLIGQIAAATSTLRVGAGGVMLPNHQPLVVAEQFGTLAAFHPGRIDLGLGRAAGTDPLTAQALQRGGGQPRGDTFGAQISEVLGFLGAPGGGRRGPVAAYPQAETPPPVWVLGSSPNGARLAAELGLPFATAHHFSPQNTVNAVTAYRRSFRSTGNLAAPYAVVAAVVIVGEDDAQALRLASSVEIAHLELFTGNLGPYLSPEEADRAPYSPQQRQIARESFAPQLIGGPETVRRRALELLAASGADELMALTIVHDHTARVRSYELLAQALAGGPAAVSSQPAAALGAG</sequence>
<gene>
    <name evidence="3" type="ORF">CC117_16655</name>
</gene>
<dbReference type="FunFam" id="3.20.20.30:FF:000002">
    <property type="entry name" value="LLM class flavin-dependent oxidoreductase"/>
    <property type="match status" value="1"/>
</dbReference>
<reference evidence="4" key="1">
    <citation type="submission" date="2016-07" db="EMBL/GenBank/DDBJ databases">
        <title>Sequence Frankia sp. strain CcI1.17.</title>
        <authorList>
            <person name="Ghodhbane-Gtari F."/>
            <person name="Swanson E."/>
            <person name="Gueddou A."/>
            <person name="Morris K."/>
            <person name="Hezbri K."/>
            <person name="Ktari A."/>
            <person name="Nouioui I."/>
            <person name="Abebe-Akele F."/>
            <person name="Simpson S."/>
            <person name="Thomas K."/>
            <person name="Gtari M."/>
            <person name="Tisa L.S."/>
            <person name="Hurst S."/>
        </authorList>
    </citation>
    <scope>NUCLEOTIDE SEQUENCE [LARGE SCALE GENOMIC DNA]</scope>
    <source>
        <strain evidence="4">Cc1.17</strain>
    </source>
</reference>
<evidence type="ECO:0000313" key="4">
    <source>
        <dbReference type="Proteomes" id="UP000179627"/>
    </source>
</evidence>
<comment type="caution">
    <text evidence="3">The sequence shown here is derived from an EMBL/GenBank/DDBJ whole genome shotgun (WGS) entry which is preliminary data.</text>
</comment>
<dbReference type="PANTHER" id="PTHR30137">
    <property type="entry name" value="LUCIFERASE-LIKE MONOOXYGENASE"/>
    <property type="match status" value="1"/>
</dbReference>
<keyword evidence="3" id="KW-0503">Monooxygenase</keyword>
<protein>
    <submittedName>
        <fullName evidence="3">Alkanal monooxygenase</fullName>
    </submittedName>
</protein>
<dbReference type="Proteomes" id="UP000179627">
    <property type="component" value="Unassembled WGS sequence"/>
</dbReference>
<comment type="similarity">
    <text evidence="1">To bacterial alkanal monooxygenase alpha and beta chains.</text>
</comment>
<evidence type="ECO:0000256" key="1">
    <source>
        <dbReference type="ARBA" id="ARBA00007789"/>
    </source>
</evidence>
<dbReference type="GO" id="GO:0016705">
    <property type="term" value="F:oxidoreductase activity, acting on paired donors, with incorporation or reduction of molecular oxygen"/>
    <property type="evidence" value="ECO:0007669"/>
    <property type="project" value="InterPro"/>
</dbReference>
<keyword evidence="3" id="KW-0560">Oxidoreductase</keyword>
<dbReference type="Gene3D" id="3.20.20.30">
    <property type="entry name" value="Luciferase-like domain"/>
    <property type="match status" value="1"/>
</dbReference>
<evidence type="ECO:0000259" key="2">
    <source>
        <dbReference type="Pfam" id="PF00296"/>
    </source>
</evidence>
<dbReference type="GO" id="GO:0005829">
    <property type="term" value="C:cytosol"/>
    <property type="evidence" value="ECO:0007669"/>
    <property type="project" value="TreeGrafter"/>
</dbReference>
<dbReference type="EMBL" id="MBLM01000112">
    <property type="protein sequence ID" value="OHV37639.1"/>
    <property type="molecule type" value="Genomic_DNA"/>
</dbReference>
<dbReference type="AlphaFoldDB" id="A0A1S1QVQ5"/>
<keyword evidence="4" id="KW-1185">Reference proteome</keyword>
<dbReference type="SUPFAM" id="SSF51679">
    <property type="entry name" value="Bacterial luciferase-like"/>
    <property type="match status" value="1"/>
</dbReference>
<dbReference type="InterPro" id="IPR050766">
    <property type="entry name" value="Bact_Lucif_Oxidored"/>
</dbReference>
<dbReference type="GO" id="GO:0004497">
    <property type="term" value="F:monooxygenase activity"/>
    <property type="evidence" value="ECO:0007669"/>
    <property type="project" value="UniProtKB-KW"/>
</dbReference>
<proteinExistence type="predicted"/>